<dbReference type="InterPro" id="IPR035965">
    <property type="entry name" value="PAS-like_dom_sf"/>
</dbReference>
<protein>
    <recommendedName>
        <fullName evidence="2">histidine kinase</fullName>
        <ecNumber evidence="2">2.7.13.3</ecNumber>
    </recommendedName>
</protein>
<comment type="catalytic activity">
    <reaction evidence="1">
        <text>ATP + protein L-histidine = ADP + protein N-phospho-L-histidine.</text>
        <dbReference type="EC" id="2.7.13.3"/>
    </reaction>
</comment>
<keyword evidence="3" id="KW-0597">Phosphoprotein</keyword>
<dbReference type="InterPro" id="IPR003594">
    <property type="entry name" value="HATPase_dom"/>
</dbReference>
<dbReference type="SUPFAM" id="SSF55785">
    <property type="entry name" value="PYP-like sensor domain (PAS domain)"/>
    <property type="match status" value="1"/>
</dbReference>
<dbReference type="Proteomes" id="UP001595935">
    <property type="component" value="Unassembled WGS sequence"/>
</dbReference>
<dbReference type="Pfam" id="PF08447">
    <property type="entry name" value="PAS_3"/>
    <property type="match status" value="1"/>
</dbReference>
<evidence type="ECO:0000256" key="3">
    <source>
        <dbReference type="ARBA" id="ARBA00022553"/>
    </source>
</evidence>
<evidence type="ECO:0000256" key="5">
    <source>
        <dbReference type="ARBA" id="ARBA00022777"/>
    </source>
</evidence>
<dbReference type="InterPro" id="IPR052162">
    <property type="entry name" value="Sensor_kinase/Photoreceptor"/>
</dbReference>
<dbReference type="InterPro" id="IPR036890">
    <property type="entry name" value="HATPase_C_sf"/>
</dbReference>
<feature type="domain" description="Histidine kinase" evidence="6">
    <location>
        <begin position="227"/>
        <end position="437"/>
    </location>
</feature>
<evidence type="ECO:0000256" key="1">
    <source>
        <dbReference type="ARBA" id="ARBA00000085"/>
    </source>
</evidence>
<dbReference type="EC" id="2.7.13.3" evidence="2"/>
<dbReference type="Gene3D" id="3.30.450.20">
    <property type="entry name" value="PAS domain"/>
    <property type="match status" value="1"/>
</dbReference>
<dbReference type="PRINTS" id="PR00344">
    <property type="entry name" value="BCTRLSENSOR"/>
</dbReference>
<proteinExistence type="predicted"/>
<evidence type="ECO:0000256" key="4">
    <source>
        <dbReference type="ARBA" id="ARBA00022679"/>
    </source>
</evidence>
<dbReference type="PROSITE" id="PS50109">
    <property type="entry name" value="HIS_KIN"/>
    <property type="match status" value="1"/>
</dbReference>
<dbReference type="PANTHER" id="PTHR43304:SF1">
    <property type="entry name" value="PAC DOMAIN-CONTAINING PROTEIN"/>
    <property type="match status" value="1"/>
</dbReference>
<keyword evidence="9" id="KW-1185">Reference proteome</keyword>
<gene>
    <name evidence="8" type="ORF">ACFO5S_04175</name>
</gene>
<dbReference type="InterPro" id="IPR004358">
    <property type="entry name" value="Sig_transdc_His_kin-like_C"/>
</dbReference>
<dbReference type="InterPro" id="IPR005467">
    <property type="entry name" value="His_kinase_dom"/>
</dbReference>
<dbReference type="PANTHER" id="PTHR43304">
    <property type="entry name" value="PHYTOCHROME-LIKE PROTEIN CPH1"/>
    <property type="match status" value="1"/>
</dbReference>
<evidence type="ECO:0000259" key="6">
    <source>
        <dbReference type="PROSITE" id="PS50109"/>
    </source>
</evidence>
<reference evidence="9" key="1">
    <citation type="journal article" date="2019" name="Int. J. Syst. Evol. Microbiol.">
        <title>The Global Catalogue of Microorganisms (GCM) 10K type strain sequencing project: providing services to taxonomists for standard genome sequencing and annotation.</title>
        <authorList>
            <consortium name="The Broad Institute Genomics Platform"/>
            <consortium name="The Broad Institute Genome Sequencing Center for Infectious Disease"/>
            <person name="Wu L."/>
            <person name="Ma J."/>
        </authorList>
    </citation>
    <scope>NUCLEOTIDE SEQUENCE [LARGE SCALE GENOMIC DNA]</scope>
    <source>
        <strain evidence="9">WYCCWR 13023</strain>
    </source>
</reference>
<dbReference type="EMBL" id="JBHSGV010000002">
    <property type="protein sequence ID" value="MFC4746623.1"/>
    <property type="molecule type" value="Genomic_DNA"/>
</dbReference>
<keyword evidence="5 8" id="KW-0418">Kinase</keyword>
<comment type="caution">
    <text evidence="8">The sequence shown here is derived from an EMBL/GenBank/DDBJ whole genome shotgun (WGS) entry which is preliminary data.</text>
</comment>
<dbReference type="InterPro" id="IPR000014">
    <property type="entry name" value="PAS"/>
</dbReference>
<dbReference type="PROSITE" id="PS50112">
    <property type="entry name" value="PAS"/>
    <property type="match status" value="1"/>
</dbReference>
<feature type="domain" description="PAS" evidence="7">
    <location>
        <begin position="80"/>
        <end position="152"/>
    </location>
</feature>
<evidence type="ECO:0000256" key="2">
    <source>
        <dbReference type="ARBA" id="ARBA00012438"/>
    </source>
</evidence>
<dbReference type="CDD" id="cd00130">
    <property type="entry name" value="PAS"/>
    <property type="match status" value="1"/>
</dbReference>
<dbReference type="GO" id="GO:0016301">
    <property type="term" value="F:kinase activity"/>
    <property type="evidence" value="ECO:0007669"/>
    <property type="project" value="UniProtKB-KW"/>
</dbReference>
<dbReference type="SUPFAM" id="SSF55874">
    <property type="entry name" value="ATPase domain of HSP90 chaperone/DNA topoisomerase II/histidine kinase"/>
    <property type="match status" value="1"/>
</dbReference>
<dbReference type="RefSeq" id="WP_213256458.1">
    <property type="nucleotide sequence ID" value="NZ_JAGYWA010000002.1"/>
</dbReference>
<evidence type="ECO:0000313" key="8">
    <source>
        <dbReference type="EMBL" id="MFC4746623.1"/>
    </source>
</evidence>
<dbReference type="InterPro" id="IPR013655">
    <property type="entry name" value="PAS_fold_3"/>
</dbReference>
<accession>A0ABV9PD24</accession>
<dbReference type="SMART" id="SM00387">
    <property type="entry name" value="HATPase_c"/>
    <property type="match status" value="1"/>
</dbReference>
<dbReference type="Gene3D" id="3.30.565.10">
    <property type="entry name" value="Histidine kinase-like ATPase, C-terminal domain"/>
    <property type="match status" value="1"/>
</dbReference>
<evidence type="ECO:0000259" key="7">
    <source>
        <dbReference type="PROSITE" id="PS50112"/>
    </source>
</evidence>
<sequence length="437" mass="49610">MLNTNTIQDKTQTHSLAGKVISKIQNSVALLLEKMFSKKENKNSDAFLDLEYDSNCSLSFWLMDSYMEDLIEKPLLTQLSDDNSQVTLEKCGMGVWHWDLTTDIVFYSAESFKILGTDSDDVFDNWGKWCKIIHPEDLENFCSYTKNIIDDQNTEHEHCYRVLTNSGKYKWIIDKAKVVKRNSVGKPLKVAGVHTDISFRGEKEIKLEETIRHISKQNKQLVNFTHIVSHNLRSHTGNLKLLLDVNDLIGEGNYDETFANLKIVFNDLNETIAHLSDVASVQDKANIVIEPVDVALFLNKVITVISPLIDEKKVVVINHVPEGSVINFNPAYLESILLNLSTNALKYASSERVPMVRYHFYEENHKKILTVTDNGLGIDLEKYGEVLFDIFRTFHSAGRGSGLGLHMVKSQLDAMQAKLEVTSEVNVGTCFKIIFKD</sequence>
<name>A0ABV9PD24_9FLAO</name>
<organism evidence="8 9">
    <name type="scientific">Flavobacterium branchiicola</name>
    <dbReference type="NCBI Taxonomy" id="1114875"/>
    <lineage>
        <taxon>Bacteria</taxon>
        <taxon>Pseudomonadati</taxon>
        <taxon>Bacteroidota</taxon>
        <taxon>Flavobacteriia</taxon>
        <taxon>Flavobacteriales</taxon>
        <taxon>Flavobacteriaceae</taxon>
        <taxon>Flavobacterium</taxon>
    </lineage>
</organism>
<keyword evidence="4" id="KW-0808">Transferase</keyword>
<dbReference type="Pfam" id="PF02518">
    <property type="entry name" value="HATPase_c"/>
    <property type="match status" value="1"/>
</dbReference>
<evidence type="ECO:0000313" key="9">
    <source>
        <dbReference type="Proteomes" id="UP001595935"/>
    </source>
</evidence>